<reference evidence="2 3" key="1">
    <citation type="submission" date="2016-10" db="EMBL/GenBank/DDBJ databases">
        <title>Paenibacillus species isolates.</title>
        <authorList>
            <person name="Beno S.M."/>
        </authorList>
    </citation>
    <scope>NUCLEOTIDE SEQUENCE [LARGE SCALE GENOMIC DNA]</scope>
    <source>
        <strain evidence="2 3">FSL H7-0744</strain>
    </source>
</reference>
<gene>
    <name evidence="2" type="ORF">BSK56_00815</name>
</gene>
<protein>
    <submittedName>
        <fullName evidence="2">Uncharacterized protein</fullName>
    </submittedName>
</protein>
<proteinExistence type="predicted"/>
<dbReference type="RefSeq" id="WP_076108925.1">
    <property type="nucleotide sequence ID" value="NZ_MPTB01000001.1"/>
</dbReference>
<organism evidence="2 3">
    <name type="scientific">Paenibacillus borealis</name>
    <dbReference type="NCBI Taxonomy" id="160799"/>
    <lineage>
        <taxon>Bacteria</taxon>
        <taxon>Bacillati</taxon>
        <taxon>Bacillota</taxon>
        <taxon>Bacilli</taxon>
        <taxon>Bacillales</taxon>
        <taxon>Paenibacillaceae</taxon>
        <taxon>Paenibacillus</taxon>
    </lineage>
</organism>
<comment type="caution">
    <text evidence="2">The sequence shown here is derived from an EMBL/GenBank/DDBJ whole genome shotgun (WGS) entry which is preliminary data.</text>
</comment>
<evidence type="ECO:0000313" key="3">
    <source>
        <dbReference type="Proteomes" id="UP000187412"/>
    </source>
</evidence>
<evidence type="ECO:0000256" key="1">
    <source>
        <dbReference type="SAM" id="SignalP"/>
    </source>
</evidence>
<evidence type="ECO:0000313" key="2">
    <source>
        <dbReference type="EMBL" id="OMD53721.1"/>
    </source>
</evidence>
<accession>A0ABX3HVB4</accession>
<sequence>MKKIGILIILLFMVSTNVFAEPVQQRSLEGFLNNDLQMLTLSAQEKVVFNRMDNSISVFNLASGEEAWTKSYSKLYDVDVLSSPEKIIVIAKDKDKDNKLQKIVLSKEGTTLSTTVFNSAPITKSITSNEEMINWYAPEGSNKERLSVYSNNVLAAYQAPWNNPVFKINFGGMSSSKYEDITLKDIKLNGPYAVVKFTGSSLMQSQDFFRVINTSNKKTYIIASDWNTRSDSSFAGNELVINSSFNVGNPLGVNVGQPYSLSGMYNLSTGKKTAGISETFTDREMGWKSERIGNHILIYLPEKGRIDIYNLSGRKVSEASITLPNSFRVLDYSKGELSLLIREETGATIQVIHSTAVN</sequence>
<dbReference type="Proteomes" id="UP000187412">
    <property type="component" value="Unassembled WGS sequence"/>
</dbReference>
<feature type="chain" id="PRO_5046404303" evidence="1">
    <location>
        <begin position="21"/>
        <end position="358"/>
    </location>
</feature>
<feature type="signal peptide" evidence="1">
    <location>
        <begin position="1"/>
        <end position="20"/>
    </location>
</feature>
<name>A0ABX3HVB4_PAEBO</name>
<keyword evidence="3" id="KW-1185">Reference proteome</keyword>
<dbReference type="EMBL" id="MPTB01000001">
    <property type="protein sequence ID" value="OMD53721.1"/>
    <property type="molecule type" value="Genomic_DNA"/>
</dbReference>
<keyword evidence="1" id="KW-0732">Signal</keyword>